<name>A0AA90UHS2_9BACT</name>
<comment type="caution">
    <text evidence="2">The sequence shown here is derived from an EMBL/GenBank/DDBJ whole genome shotgun (WGS) entry which is preliminary data.</text>
</comment>
<accession>A0AA90UHS2</accession>
<dbReference type="Proteomes" id="UP000442105">
    <property type="component" value="Unassembled WGS sequence"/>
</dbReference>
<reference evidence="3" key="1">
    <citation type="submission" date="2019-09" db="EMBL/GenBank/DDBJ databases">
        <title>Distinct polysaccharide growth profiles of human intestinal Prevotella copri isolates.</title>
        <authorList>
            <person name="Fehlner-Peach H."/>
            <person name="Magnabosco C."/>
            <person name="Raghavan V."/>
            <person name="Scher J.U."/>
            <person name="Tett A."/>
            <person name="Cox L.M."/>
            <person name="Gottsegen C."/>
            <person name="Watters A."/>
            <person name="Wiltshire- Gordon J.D."/>
            <person name="Segata N."/>
            <person name="Bonneau R."/>
            <person name="Littman D.R."/>
        </authorList>
    </citation>
    <scope>NUCLEOTIDE SEQUENCE [LARGE SCALE GENOMIC DNA]</scope>
    <source>
        <strain evidence="3">iAQ1179</strain>
    </source>
</reference>
<evidence type="ECO:0008006" key="4">
    <source>
        <dbReference type="Google" id="ProtNLM"/>
    </source>
</evidence>
<dbReference type="RefSeq" id="WP_153129377.1">
    <property type="nucleotide sequence ID" value="NZ_VZCW01000369.1"/>
</dbReference>
<evidence type="ECO:0000313" key="3">
    <source>
        <dbReference type="Proteomes" id="UP000442105"/>
    </source>
</evidence>
<evidence type="ECO:0000313" key="2">
    <source>
        <dbReference type="EMBL" id="MQN13975.1"/>
    </source>
</evidence>
<dbReference type="EMBL" id="VZCW01000369">
    <property type="protein sequence ID" value="MQN13975.1"/>
    <property type="molecule type" value="Genomic_DNA"/>
</dbReference>
<keyword evidence="1" id="KW-1133">Transmembrane helix</keyword>
<dbReference type="AlphaFoldDB" id="A0AA90UHS2"/>
<gene>
    <name evidence="2" type="ORF">F7D95_14510</name>
</gene>
<keyword evidence="1" id="KW-0472">Membrane</keyword>
<feature type="transmembrane region" description="Helical" evidence="1">
    <location>
        <begin position="53"/>
        <end position="74"/>
    </location>
</feature>
<dbReference type="Pfam" id="PF16872">
    <property type="entry name" value="putAbiC"/>
    <property type="match status" value="1"/>
</dbReference>
<protein>
    <recommendedName>
        <fullName evidence="4">Phage abortive infection protein</fullName>
    </recommendedName>
</protein>
<dbReference type="InterPro" id="IPR031709">
    <property type="entry name" value="PutAbiC"/>
</dbReference>
<proteinExistence type="predicted"/>
<evidence type="ECO:0000256" key="1">
    <source>
        <dbReference type="SAM" id="Phobius"/>
    </source>
</evidence>
<organism evidence="2 3">
    <name type="scientific">Segatella copri</name>
    <dbReference type="NCBI Taxonomy" id="165179"/>
    <lineage>
        <taxon>Bacteria</taxon>
        <taxon>Pseudomonadati</taxon>
        <taxon>Bacteroidota</taxon>
        <taxon>Bacteroidia</taxon>
        <taxon>Bacteroidales</taxon>
        <taxon>Prevotellaceae</taxon>
        <taxon>Segatella</taxon>
    </lineage>
</organism>
<feature type="transmembrane region" description="Helical" evidence="1">
    <location>
        <begin position="12"/>
        <end position="33"/>
    </location>
</feature>
<sequence>MKQTKILLYASYALLLICLILLGIFLAVLWLGEDYVGIFSFLLDPLKDNFGDMMTGTIGILLSFASTLFLFITFKEQRNQFKLSEKSQKIVSFEETFFNIMSLLSDVRRTTIESLKNHKVLSIEGYYYNFVNYAHSLSKSSVAQKYFEDLSTENPLDSVIEAARNEIGLYYKEYVDSTEGNIGYFFRYIFNTVKFVKEQDGNIIKKQRYINLLQSQLSDEELALLFYDAISPYGKNKKGEYVFYEMLEASEMLENISERVLIDSSHAKFYPLTKFKFLSRRELAEVIERRRKIVF</sequence>
<keyword evidence="1" id="KW-0812">Transmembrane</keyword>